<dbReference type="STRING" id="1802114.A2719_04730"/>
<dbReference type="Proteomes" id="UP000177480">
    <property type="component" value="Unassembled WGS sequence"/>
</dbReference>
<dbReference type="Gene3D" id="1.10.10.10">
    <property type="entry name" value="Winged helix-like DNA-binding domain superfamily/Winged helix DNA-binding domain"/>
    <property type="match status" value="1"/>
</dbReference>
<name>A0A1G2G355_9BACT</name>
<dbReference type="PANTHER" id="PTHR34293:SF1">
    <property type="entry name" value="HTH-TYPE TRANSCRIPTIONAL REGULATOR TRMBL2"/>
    <property type="match status" value="1"/>
</dbReference>
<dbReference type="PANTHER" id="PTHR34293">
    <property type="entry name" value="HTH-TYPE TRANSCRIPTIONAL REGULATOR TRMBL2"/>
    <property type="match status" value="1"/>
</dbReference>
<evidence type="ECO:0000313" key="3">
    <source>
        <dbReference type="Proteomes" id="UP000177480"/>
    </source>
</evidence>
<evidence type="ECO:0000259" key="1">
    <source>
        <dbReference type="Pfam" id="PF01978"/>
    </source>
</evidence>
<dbReference type="InterPro" id="IPR051797">
    <property type="entry name" value="TrmB-like"/>
</dbReference>
<dbReference type="SUPFAM" id="SSF46785">
    <property type="entry name" value="Winged helix' DNA-binding domain"/>
    <property type="match status" value="1"/>
</dbReference>
<dbReference type="InterPro" id="IPR002831">
    <property type="entry name" value="Tscrpt_reg_TrmB_N"/>
</dbReference>
<protein>
    <recommendedName>
        <fullName evidence="1">Transcription regulator TrmB N-terminal domain-containing protein</fullName>
    </recommendedName>
</protein>
<proteinExistence type="predicted"/>
<gene>
    <name evidence="2" type="ORF">A2719_04730</name>
</gene>
<sequence length="244" mass="27807">MNDFTNILQACGFSEDEARVYKATLELGADSITHIAQKAGIKRPKAYYVMDGLIKKGVIIKQPKNKRMLFSAKPPRKILGILRSKEAELEKALPYMESLYKTASGRPRVQFFEGREGIKNAYSEIFATHRTLLGIASMTNVYEHFSREGNKDFFALLRQSGGQMRDIVDDSPEGRQYAKEEYRKGLGQTKFLPADFKIETDVLIDGPRVLFVSYSTLVAVLIEDERIAETQRKLIEFLWKHVST</sequence>
<dbReference type="InterPro" id="IPR036388">
    <property type="entry name" value="WH-like_DNA-bd_sf"/>
</dbReference>
<dbReference type="InterPro" id="IPR036390">
    <property type="entry name" value="WH_DNA-bd_sf"/>
</dbReference>
<dbReference type="EMBL" id="MHNK01000004">
    <property type="protein sequence ID" value="OGZ44341.1"/>
    <property type="molecule type" value="Genomic_DNA"/>
</dbReference>
<feature type="domain" description="Transcription regulator TrmB N-terminal" evidence="1">
    <location>
        <begin position="8"/>
        <end position="75"/>
    </location>
</feature>
<dbReference type="AlphaFoldDB" id="A0A1G2G355"/>
<comment type="caution">
    <text evidence="2">The sequence shown here is derived from an EMBL/GenBank/DDBJ whole genome shotgun (WGS) entry which is preliminary data.</text>
</comment>
<accession>A0A1G2G355</accession>
<evidence type="ECO:0000313" key="2">
    <source>
        <dbReference type="EMBL" id="OGZ44341.1"/>
    </source>
</evidence>
<dbReference type="Pfam" id="PF01978">
    <property type="entry name" value="TrmB"/>
    <property type="match status" value="1"/>
</dbReference>
<organism evidence="2 3">
    <name type="scientific">Candidatus Ryanbacteria bacterium RIFCSPHIGHO2_01_FULL_45_22</name>
    <dbReference type="NCBI Taxonomy" id="1802114"/>
    <lineage>
        <taxon>Bacteria</taxon>
        <taxon>Candidatus Ryaniibacteriota</taxon>
    </lineage>
</organism>
<reference evidence="2 3" key="1">
    <citation type="journal article" date="2016" name="Nat. Commun.">
        <title>Thousands of microbial genomes shed light on interconnected biogeochemical processes in an aquifer system.</title>
        <authorList>
            <person name="Anantharaman K."/>
            <person name="Brown C.T."/>
            <person name="Hug L.A."/>
            <person name="Sharon I."/>
            <person name="Castelle C.J."/>
            <person name="Probst A.J."/>
            <person name="Thomas B.C."/>
            <person name="Singh A."/>
            <person name="Wilkins M.J."/>
            <person name="Karaoz U."/>
            <person name="Brodie E.L."/>
            <person name="Williams K.H."/>
            <person name="Hubbard S.S."/>
            <person name="Banfield J.F."/>
        </authorList>
    </citation>
    <scope>NUCLEOTIDE SEQUENCE [LARGE SCALE GENOMIC DNA]</scope>
</reference>